<dbReference type="InterPro" id="IPR010559">
    <property type="entry name" value="Sig_transdc_His_kin_internal"/>
</dbReference>
<protein>
    <submittedName>
        <fullName evidence="7">Sensor histidine kinase</fullName>
    </submittedName>
</protein>
<dbReference type="InterPro" id="IPR050640">
    <property type="entry name" value="Bact_2-comp_sensor_kinase"/>
</dbReference>
<evidence type="ECO:0000256" key="3">
    <source>
        <dbReference type="ARBA" id="ARBA00022679"/>
    </source>
</evidence>
<keyword evidence="5" id="KW-1133">Transmembrane helix</keyword>
<dbReference type="GO" id="GO:0016301">
    <property type="term" value="F:kinase activity"/>
    <property type="evidence" value="ECO:0007669"/>
    <property type="project" value="UniProtKB-KW"/>
</dbReference>
<evidence type="ECO:0000256" key="4">
    <source>
        <dbReference type="ARBA" id="ARBA00022777"/>
    </source>
</evidence>
<proteinExistence type="predicted"/>
<keyword evidence="5" id="KW-0812">Transmembrane</keyword>
<evidence type="ECO:0000259" key="6">
    <source>
        <dbReference type="PROSITE" id="PS50885"/>
    </source>
</evidence>
<dbReference type="Pfam" id="PF00672">
    <property type="entry name" value="HAMP"/>
    <property type="match status" value="1"/>
</dbReference>
<keyword evidence="4 7" id="KW-0418">Kinase</keyword>
<dbReference type="Pfam" id="PF06580">
    <property type="entry name" value="His_kinase"/>
    <property type="match status" value="1"/>
</dbReference>
<evidence type="ECO:0000256" key="1">
    <source>
        <dbReference type="ARBA" id="ARBA00004370"/>
    </source>
</evidence>
<comment type="subcellular location">
    <subcellularLocation>
        <location evidence="1">Membrane</location>
    </subcellularLocation>
</comment>
<dbReference type="Proteomes" id="UP000641741">
    <property type="component" value="Unassembled WGS sequence"/>
</dbReference>
<dbReference type="CDD" id="cd06225">
    <property type="entry name" value="HAMP"/>
    <property type="match status" value="1"/>
</dbReference>
<keyword evidence="5" id="KW-0472">Membrane</keyword>
<evidence type="ECO:0000313" key="8">
    <source>
        <dbReference type="Proteomes" id="UP000641741"/>
    </source>
</evidence>
<dbReference type="Gene3D" id="6.10.340.10">
    <property type="match status" value="1"/>
</dbReference>
<dbReference type="EMBL" id="JACOPK010000009">
    <property type="protein sequence ID" value="MBC5696314.1"/>
    <property type="molecule type" value="Genomic_DNA"/>
</dbReference>
<dbReference type="PANTHER" id="PTHR34220">
    <property type="entry name" value="SENSOR HISTIDINE KINASE YPDA"/>
    <property type="match status" value="1"/>
</dbReference>
<reference evidence="7 8" key="1">
    <citation type="submission" date="2020-08" db="EMBL/GenBank/DDBJ databases">
        <title>Genome public.</title>
        <authorList>
            <person name="Liu C."/>
            <person name="Sun Q."/>
        </authorList>
    </citation>
    <scope>NUCLEOTIDE SEQUENCE [LARGE SCALE GENOMIC DNA]</scope>
    <source>
        <strain evidence="7 8">M2</strain>
    </source>
</reference>
<keyword evidence="8" id="KW-1185">Reference proteome</keyword>
<name>A0ABR7GPT3_9FIRM</name>
<dbReference type="Gene3D" id="3.30.565.10">
    <property type="entry name" value="Histidine kinase-like ATPase, C-terminal domain"/>
    <property type="match status" value="1"/>
</dbReference>
<dbReference type="InterPro" id="IPR036890">
    <property type="entry name" value="HATPase_C_sf"/>
</dbReference>
<dbReference type="PANTHER" id="PTHR34220:SF7">
    <property type="entry name" value="SENSOR HISTIDINE KINASE YPDA"/>
    <property type="match status" value="1"/>
</dbReference>
<sequence>MLALRRRWAGLSILNKAIVLSCTFVIPILLVVGLLLNDFYAYRKESDRILSEYVLCTDYMDAVENEMSLLGEMTFAAPGSVELEDYADAVQNTSLVWERLRTTASAGGRDGEVLRQVIGRMMKSYRARQKIFLTGLRGGTFDADEYEQLRAQGEYLTQYADRLMDDFLMEGRDSYLNLGKRSSSQNIVFTIAAALGSVLFAAAMLYYARSLLLPVQQMSRGARRVAEGEYDMGDFHYARTDEIGMLADSFNHLKHQVARTIHALEGEAQLEKSLRHQESEAARLRQLIEQSRFAQLQSQINPHFLFNTLQSISNVAGIERASVTGDMVVRLANFFRYTLDHDDSVVTLAREVDLLRDYISLQELRFGERISFEMDCDARCDSCMIPKFTLQPLVENSIVHGMRSRGEGGRIRIVTQCEGDRCVIRITDNGGGFRTGSAVSESEKKGRPSIGLKNIAGRIELSGGAFRIASCIGLGTTARIILSMKGDDQT</sequence>
<feature type="transmembrane region" description="Helical" evidence="5">
    <location>
        <begin position="17"/>
        <end position="36"/>
    </location>
</feature>
<dbReference type="SUPFAM" id="SSF158472">
    <property type="entry name" value="HAMP domain-like"/>
    <property type="match status" value="1"/>
</dbReference>
<keyword evidence="2" id="KW-0597">Phosphoprotein</keyword>
<feature type="domain" description="HAMP" evidence="6">
    <location>
        <begin position="209"/>
        <end position="262"/>
    </location>
</feature>
<evidence type="ECO:0000256" key="5">
    <source>
        <dbReference type="SAM" id="Phobius"/>
    </source>
</evidence>
<gene>
    <name evidence="7" type="ORF">H8S02_10215</name>
</gene>
<accession>A0ABR7GPT3</accession>
<feature type="transmembrane region" description="Helical" evidence="5">
    <location>
        <begin position="187"/>
        <end position="208"/>
    </location>
</feature>
<comment type="caution">
    <text evidence="7">The sequence shown here is derived from an EMBL/GenBank/DDBJ whole genome shotgun (WGS) entry which is preliminary data.</text>
</comment>
<evidence type="ECO:0000313" key="7">
    <source>
        <dbReference type="EMBL" id="MBC5696314.1"/>
    </source>
</evidence>
<dbReference type="InterPro" id="IPR003594">
    <property type="entry name" value="HATPase_dom"/>
</dbReference>
<dbReference type="SUPFAM" id="SSF55874">
    <property type="entry name" value="ATPase domain of HSP90 chaperone/DNA topoisomerase II/histidine kinase"/>
    <property type="match status" value="1"/>
</dbReference>
<dbReference type="InterPro" id="IPR003660">
    <property type="entry name" value="HAMP_dom"/>
</dbReference>
<evidence type="ECO:0000256" key="2">
    <source>
        <dbReference type="ARBA" id="ARBA00022553"/>
    </source>
</evidence>
<organism evidence="7 8">
    <name type="scientific">Agathobaculum hominis</name>
    <dbReference type="NCBI Taxonomy" id="2763014"/>
    <lineage>
        <taxon>Bacteria</taxon>
        <taxon>Bacillati</taxon>
        <taxon>Bacillota</taxon>
        <taxon>Clostridia</taxon>
        <taxon>Eubacteriales</taxon>
        <taxon>Butyricicoccaceae</taxon>
        <taxon>Agathobaculum</taxon>
    </lineage>
</organism>
<dbReference type="RefSeq" id="WP_186970422.1">
    <property type="nucleotide sequence ID" value="NZ_JACOPK010000009.1"/>
</dbReference>
<dbReference type="SMART" id="SM00304">
    <property type="entry name" value="HAMP"/>
    <property type="match status" value="1"/>
</dbReference>
<dbReference type="PROSITE" id="PS50885">
    <property type="entry name" value="HAMP"/>
    <property type="match status" value="1"/>
</dbReference>
<keyword evidence="3" id="KW-0808">Transferase</keyword>
<dbReference type="Pfam" id="PF02518">
    <property type="entry name" value="HATPase_c"/>
    <property type="match status" value="1"/>
</dbReference>